<reference evidence="4 5" key="1">
    <citation type="journal article" date="2010" name="PLoS Genet.">
        <title>De novo assembly of a 40 Mb eukaryotic genome from short sequence reads: Sordaria macrospora, a model organism for fungal morphogenesis.</title>
        <authorList>
            <person name="Nowrousian M."/>
            <person name="Stajich J."/>
            <person name="Chu M."/>
            <person name="Engh I."/>
            <person name="Espagne E."/>
            <person name="Halliday K."/>
            <person name="Kamerewerd J."/>
            <person name="Kempken F."/>
            <person name="Knab B."/>
            <person name="Kuo H.C."/>
            <person name="Osiewacz H.D."/>
            <person name="Poeggeler S."/>
            <person name="Read N."/>
            <person name="Seiler S."/>
            <person name="Smith K."/>
            <person name="Zickler D."/>
            <person name="Kueck U."/>
            <person name="Freitag M."/>
        </authorList>
    </citation>
    <scope>NUCLEOTIDE SEQUENCE [LARGE SCALE GENOMIC DNA]</scope>
    <source>
        <strain evidence="5">ATCC MYA-333 / DSM 997 / K(L3346) / K-hell</strain>
        <tissue evidence="4">Mycelium</tissue>
    </source>
</reference>
<feature type="region of interest" description="Disordered" evidence="2">
    <location>
        <begin position="1"/>
        <end position="23"/>
    </location>
</feature>
<sequence length="1120" mass="125528">MSQSAAIHPGGTDVALAPRSSRAQDVKDKAEQLKAILCLRNIKVTEEPLDVFMTKHAWLKPKWLDKLQLVNNNIQTFSKAVGTICQANGIASMVWGVLRFIVDAFGRYFGLLDKIIDIYDEMARSFSMLKDYARLYGTIVEDAVLDIYCSYLDFSINVAETFARNPLKVIFKMTARFSPIELTLRDGAKKICSATQSFQDQRDLIRDKIAVDTWKRVDTIEKRSIQGPTSQESPKLKRIFSVSKPQNGKFCGRKEVFDQLARHLLPAQDSLQKSCTLHGAPGMGKTQIAVEFAYRCCGTFPELHIFWVPAEDETVLSQAFCKIARLVGGQQTEKEVTDSARLVETATTWLRENTSWLMIFDNVNNPDLFKKFQPCCKHGSILVTSQYQRTIRATTKEILLKPLTPQEGSDLILEHIPDHQRPYMGDPKSLAQILMKMSEEVNGSPLVLVGIAGSIVSSAVSAEGALKVLQESGNSGKSNPITNGHSDCEYDRPVDSAWDMALRSVPDKALTILRIMSMFSADNIPVNILNRDLQGKLSFLGYKDPLRFRYEIQAPLVERYLIEDGNKASPWSFYGIHRQLQAKILRDLRSVPDQYQLTFDRAVALIAHEFPPFPCFMTPNFSQWPSYEKLVAHVLEVHSGFLASERSQGQDETPNVTPLIPSMAFAELLISAGYYFYEVGLEDSCVAVLETAEKIFHEFRITTTAEAITQRGRGRVFCGNKPIREALLALTESVFTTKKGFRHRTTVSTITPQLPIYAKSLKLETNAIAVTWGLTEQAWGLTGAREAMKKAKQVVSLRQKHADLPGLSSEDRFESQVLLSNAYNDIGVQMLHMHQYAGAMDYLKKSLNLKTKLETQGHTLPARAFEFAESTNNLAFAALGQNLAEDALKYSETAVDFINKDGSHDSDATRFYFCHGVSLFLCGQPEKALEVMTEVHRKRKDTFGESGRQTRDTNYAISFIHYSQGRCKEAKQVFCHSWSLFPSLVQPKLLTNPTQRRKAIQGCFIKQAKGIWPPECLTRAKYLESQILKALGDLTEGNRKYDEAVQELDGYLSVIFPDAHAQKAKCNTPACRGYAELMAADEALRFDYVVPFFAGRFASTLIGVGIRSGAGCFPPLEDLE</sequence>
<name>F7W8A6_SORMK</name>
<dbReference type="eggNOG" id="ENOG502S8CM">
    <property type="taxonomic scope" value="Eukaryota"/>
</dbReference>
<evidence type="ECO:0000259" key="3">
    <source>
        <dbReference type="Pfam" id="PF24809"/>
    </source>
</evidence>
<dbReference type="Gene3D" id="3.40.50.300">
    <property type="entry name" value="P-loop containing nucleotide triphosphate hydrolases"/>
    <property type="match status" value="1"/>
</dbReference>
<evidence type="ECO:0000256" key="1">
    <source>
        <dbReference type="PROSITE-ProRule" id="PRU00339"/>
    </source>
</evidence>
<dbReference type="Pfam" id="PF24809">
    <property type="entry name" value="DUF7708"/>
    <property type="match status" value="1"/>
</dbReference>
<dbReference type="Proteomes" id="UP000001881">
    <property type="component" value="Unassembled WGS sequence"/>
</dbReference>
<keyword evidence="5" id="KW-1185">Reference proteome</keyword>
<dbReference type="SUPFAM" id="SSF52540">
    <property type="entry name" value="P-loop containing nucleoside triphosphate hydrolases"/>
    <property type="match status" value="1"/>
</dbReference>
<dbReference type="Gene3D" id="1.25.40.10">
    <property type="entry name" value="Tetratricopeptide repeat domain"/>
    <property type="match status" value="1"/>
</dbReference>
<dbReference type="STRING" id="771870.F7W8A6"/>
<evidence type="ECO:0000313" key="5">
    <source>
        <dbReference type="Proteomes" id="UP000001881"/>
    </source>
</evidence>
<dbReference type="PROSITE" id="PS50005">
    <property type="entry name" value="TPR"/>
    <property type="match status" value="1"/>
</dbReference>
<dbReference type="HOGENOM" id="CLU_000288_125_7_1"/>
<comment type="caution">
    <text evidence="4">The sequence shown here is derived from an EMBL/GenBank/DDBJ whole genome shotgun (WGS) entry which is preliminary data.</text>
</comment>
<dbReference type="PANTHER" id="PTHR35205:SF1">
    <property type="entry name" value="ZU5 DOMAIN-CONTAINING PROTEIN"/>
    <property type="match status" value="1"/>
</dbReference>
<dbReference type="AlphaFoldDB" id="F7W8A6"/>
<feature type="domain" description="DUF7708" evidence="3">
    <location>
        <begin position="67"/>
        <end position="202"/>
    </location>
</feature>
<keyword evidence="1" id="KW-0802">TPR repeat</keyword>
<accession>F7W8A6</accession>
<dbReference type="PANTHER" id="PTHR35205">
    <property type="entry name" value="NB-ARC AND TPR DOMAIN PROTEIN"/>
    <property type="match status" value="1"/>
</dbReference>
<dbReference type="VEuPathDB" id="FungiDB:SMAC_09152"/>
<dbReference type="GO" id="GO:0043531">
    <property type="term" value="F:ADP binding"/>
    <property type="evidence" value="ECO:0007669"/>
    <property type="project" value="InterPro"/>
</dbReference>
<dbReference type="SUPFAM" id="SSF48452">
    <property type="entry name" value="TPR-like"/>
    <property type="match status" value="2"/>
</dbReference>
<dbReference type="InParanoid" id="F7W8A6"/>
<dbReference type="InterPro" id="IPR019734">
    <property type="entry name" value="TPR_rpt"/>
</dbReference>
<dbReference type="InterPro" id="IPR011990">
    <property type="entry name" value="TPR-like_helical_dom_sf"/>
</dbReference>
<dbReference type="InterPro" id="IPR027417">
    <property type="entry name" value="P-loop_NTPase"/>
</dbReference>
<gene>
    <name evidence="4" type="ORF">SMAC_09152</name>
</gene>
<dbReference type="OrthoDB" id="4583669at2759"/>
<evidence type="ECO:0000256" key="2">
    <source>
        <dbReference type="SAM" id="MobiDB-lite"/>
    </source>
</evidence>
<dbReference type="EMBL" id="CABT02000043">
    <property type="protein sequence ID" value="CCC13751.1"/>
    <property type="molecule type" value="Genomic_DNA"/>
</dbReference>
<feature type="repeat" description="TPR" evidence="1">
    <location>
        <begin position="820"/>
        <end position="853"/>
    </location>
</feature>
<dbReference type="OMA" id="NTSWLMI"/>
<organism evidence="4 5">
    <name type="scientific">Sordaria macrospora (strain ATCC MYA-333 / DSM 997 / K(L3346) / K-hell)</name>
    <dbReference type="NCBI Taxonomy" id="771870"/>
    <lineage>
        <taxon>Eukaryota</taxon>
        <taxon>Fungi</taxon>
        <taxon>Dikarya</taxon>
        <taxon>Ascomycota</taxon>
        <taxon>Pezizomycotina</taxon>
        <taxon>Sordariomycetes</taxon>
        <taxon>Sordariomycetidae</taxon>
        <taxon>Sordariales</taxon>
        <taxon>Sordariaceae</taxon>
        <taxon>Sordaria</taxon>
    </lineage>
</organism>
<proteinExistence type="predicted"/>
<evidence type="ECO:0000313" key="4">
    <source>
        <dbReference type="EMBL" id="CCC13751.1"/>
    </source>
</evidence>
<protein>
    <submittedName>
        <fullName evidence="4">WGS project CABT00000000 data, contig 2.43</fullName>
    </submittedName>
</protein>
<dbReference type="InterPro" id="IPR056125">
    <property type="entry name" value="DUF7708"/>
</dbReference>